<evidence type="ECO:0000256" key="1">
    <source>
        <dbReference type="ARBA" id="ARBA00022741"/>
    </source>
</evidence>
<dbReference type="InterPro" id="IPR006675">
    <property type="entry name" value="HDIG_dom"/>
</dbReference>
<keyword evidence="5" id="KW-1185">Reference proteome</keyword>
<organism evidence="4 5">
    <name type="scientific">Ktedonospora formicarum</name>
    <dbReference type="NCBI Taxonomy" id="2778364"/>
    <lineage>
        <taxon>Bacteria</taxon>
        <taxon>Bacillati</taxon>
        <taxon>Chloroflexota</taxon>
        <taxon>Ktedonobacteria</taxon>
        <taxon>Ktedonobacterales</taxon>
        <taxon>Ktedonobacteraceae</taxon>
        <taxon>Ktedonospora</taxon>
    </lineage>
</organism>
<protein>
    <recommendedName>
        <fullName evidence="3">HD/PDEase domain-containing protein</fullName>
    </recommendedName>
</protein>
<dbReference type="Gene3D" id="1.10.3090.10">
    <property type="entry name" value="cca-adding enzyme, domain 2"/>
    <property type="match status" value="1"/>
</dbReference>
<dbReference type="InterPro" id="IPR003607">
    <property type="entry name" value="HD/PDEase_dom"/>
</dbReference>
<sequence length="244" mass="27889">MIQTYLSGKDWTFPFCPQAPDWQLDWDALVATFSWLLPMRETQQEPLYHAEGDVLTHTRMVVEAMIALPSWRSLPETERSLLFTSALLHDVGKPACTRRDPDGRISSRGHARKGELMVRHILCDGKEIEPVPLHQREYIARLVRYHGLPLQFLNSSNPQRHVLEASQSVRLSHLALLSEADVRGRICADQGELLERIELFSLFCQEQECYDSPVSLPPHIAALSTSRKSRATPRMSHTMTRALR</sequence>
<feature type="domain" description="HD/PDEase" evidence="3">
    <location>
        <begin position="50"/>
        <end position="195"/>
    </location>
</feature>
<name>A0A8J3HY54_9CHLR</name>
<gene>
    <name evidence="4" type="ORF">KSX_14230</name>
</gene>
<feature type="region of interest" description="Disordered" evidence="2">
    <location>
        <begin position="225"/>
        <end position="244"/>
    </location>
</feature>
<dbReference type="SUPFAM" id="SSF109604">
    <property type="entry name" value="HD-domain/PDEase-like"/>
    <property type="match status" value="1"/>
</dbReference>
<dbReference type="InterPro" id="IPR050124">
    <property type="entry name" value="tRNA_CCA-adding_enzyme"/>
</dbReference>
<dbReference type="NCBIfam" id="TIGR00277">
    <property type="entry name" value="HDIG"/>
    <property type="match status" value="1"/>
</dbReference>
<dbReference type="SMART" id="SM00471">
    <property type="entry name" value="HDc"/>
    <property type="match status" value="1"/>
</dbReference>
<feature type="compositionally biased region" description="Polar residues" evidence="2">
    <location>
        <begin position="235"/>
        <end position="244"/>
    </location>
</feature>
<accession>A0A8J3HY54</accession>
<reference evidence="4" key="1">
    <citation type="submission" date="2020-10" db="EMBL/GenBank/DDBJ databases">
        <title>Taxonomic study of unclassified bacteria belonging to the class Ktedonobacteria.</title>
        <authorList>
            <person name="Yabe S."/>
            <person name="Wang C.M."/>
            <person name="Zheng Y."/>
            <person name="Sakai Y."/>
            <person name="Cavaletti L."/>
            <person name="Monciardini P."/>
            <person name="Donadio S."/>
        </authorList>
    </citation>
    <scope>NUCLEOTIDE SEQUENCE</scope>
    <source>
        <strain evidence="4">SOSP1-1</strain>
    </source>
</reference>
<evidence type="ECO:0000259" key="3">
    <source>
        <dbReference type="SMART" id="SM00471"/>
    </source>
</evidence>
<comment type="caution">
    <text evidence="4">The sequence shown here is derived from an EMBL/GenBank/DDBJ whole genome shotgun (WGS) entry which is preliminary data.</text>
</comment>
<keyword evidence="1" id="KW-0547">Nucleotide-binding</keyword>
<dbReference type="PANTHER" id="PTHR47545:SF1">
    <property type="entry name" value="MULTIFUNCTIONAL CCA PROTEIN"/>
    <property type="match status" value="1"/>
</dbReference>
<dbReference type="PANTHER" id="PTHR47545">
    <property type="entry name" value="MULTIFUNCTIONAL CCA PROTEIN"/>
    <property type="match status" value="1"/>
</dbReference>
<evidence type="ECO:0000256" key="2">
    <source>
        <dbReference type="SAM" id="MobiDB-lite"/>
    </source>
</evidence>
<dbReference type="InterPro" id="IPR006674">
    <property type="entry name" value="HD_domain"/>
</dbReference>
<evidence type="ECO:0000313" key="4">
    <source>
        <dbReference type="EMBL" id="GHO43260.1"/>
    </source>
</evidence>
<dbReference type="RefSeq" id="WP_220192743.1">
    <property type="nucleotide sequence ID" value="NZ_BNJF01000001.1"/>
</dbReference>
<dbReference type="AlphaFoldDB" id="A0A8J3HY54"/>
<dbReference type="EMBL" id="BNJF01000001">
    <property type="protein sequence ID" value="GHO43260.1"/>
    <property type="molecule type" value="Genomic_DNA"/>
</dbReference>
<dbReference type="Pfam" id="PF01966">
    <property type="entry name" value="HD"/>
    <property type="match status" value="1"/>
</dbReference>
<dbReference type="GO" id="GO:0000166">
    <property type="term" value="F:nucleotide binding"/>
    <property type="evidence" value="ECO:0007669"/>
    <property type="project" value="UniProtKB-KW"/>
</dbReference>
<dbReference type="CDD" id="cd00077">
    <property type="entry name" value="HDc"/>
    <property type="match status" value="1"/>
</dbReference>
<evidence type="ECO:0000313" key="5">
    <source>
        <dbReference type="Proteomes" id="UP000612362"/>
    </source>
</evidence>
<dbReference type="Proteomes" id="UP000612362">
    <property type="component" value="Unassembled WGS sequence"/>
</dbReference>
<proteinExistence type="predicted"/>